<dbReference type="InterPro" id="IPR021759">
    <property type="entry name" value="WxLIP_HBD"/>
</dbReference>
<dbReference type="Pfam" id="PF06030">
    <property type="entry name" value="WxLIP_PGBD"/>
    <property type="match status" value="1"/>
</dbReference>
<comment type="caution">
    <text evidence="4">The sequence shown here is derived from an EMBL/GenBank/DDBJ whole genome shotgun (WGS) entry which is preliminary data.</text>
</comment>
<proteinExistence type="predicted"/>
<name>A0ABT0I385_9LACO</name>
<dbReference type="RefSeq" id="WP_248601909.1">
    <property type="nucleotide sequence ID" value="NZ_JAJIAO010000009.1"/>
</dbReference>
<gene>
    <name evidence="4" type="ORF">LNP07_06575</name>
</gene>
<feature type="domain" description="WxL Interacting Protein peptidoglycan binding" evidence="2">
    <location>
        <begin position="39"/>
        <end position="150"/>
    </location>
</feature>
<reference evidence="4 5" key="1">
    <citation type="submission" date="2021-11" db="EMBL/GenBank/DDBJ databases">
        <title>Comparative genomics of bee honey and flower isolates.</title>
        <authorList>
            <person name="Bechtner J.D."/>
            <person name="Gallus M.K."/>
            <person name="Ehrmann M."/>
        </authorList>
    </citation>
    <scope>NUCLEOTIDE SEQUENCE [LARGE SCALE GENOMIC DNA]</scope>
    <source>
        <strain evidence="4 5">M161</strain>
    </source>
</reference>
<organism evidence="4 5">
    <name type="scientific">Apilactobacillus xinyiensis</name>
    <dbReference type="NCBI Taxonomy" id="2841032"/>
    <lineage>
        <taxon>Bacteria</taxon>
        <taxon>Bacillati</taxon>
        <taxon>Bacillota</taxon>
        <taxon>Bacilli</taxon>
        <taxon>Lactobacillales</taxon>
        <taxon>Lactobacillaceae</taxon>
        <taxon>Apilactobacillus</taxon>
    </lineage>
</organism>
<keyword evidence="5" id="KW-1185">Reference proteome</keyword>
<dbReference type="Proteomes" id="UP001522905">
    <property type="component" value="Unassembled WGS sequence"/>
</dbReference>
<dbReference type="InterPro" id="IPR010317">
    <property type="entry name" value="WxLIP_PGBD"/>
</dbReference>
<evidence type="ECO:0000259" key="3">
    <source>
        <dbReference type="Pfam" id="PF11797"/>
    </source>
</evidence>
<sequence length="344" mass="39535">MKKLKYLFFVLLSSFSILFMLNLKIHASPEVPFNINFIHNSDSNRNINYVDITAKPNTNHEISFELHNYSKVKRHFIVEANNATTSNGPTIDYLSSHNVLIGHPQFMDMLQNKNQKIDLSIPGKSTQKISFNIQTPKKSFDGIVMGGVSMYEDSKKDAQIMNQDNGSNNKSFSIKNKFVYSIATIIRNNHKNIAPNLQFNNVEQSVENYSPVVKTTFENNRPNYIRKLYTRSVIKDSNNKIVKKHITNLGQVAPNSKFNIFIPFKNTLPTGNYTLYGTAKDGDGHSWKWQKAFNITNDNFDYVNKNIVKEPIHYNITIILLIILIIILIAIIIYLIIRRKKNNS</sequence>
<dbReference type="EMBL" id="JAJIAO010000009">
    <property type="protein sequence ID" value="MCK8625178.1"/>
    <property type="molecule type" value="Genomic_DNA"/>
</dbReference>
<feature type="domain" description="WxL Interacting Protein host binding" evidence="3">
    <location>
        <begin position="170"/>
        <end position="305"/>
    </location>
</feature>
<evidence type="ECO:0000313" key="5">
    <source>
        <dbReference type="Proteomes" id="UP001522905"/>
    </source>
</evidence>
<keyword evidence="1" id="KW-1133">Transmembrane helix</keyword>
<dbReference type="Pfam" id="PF11797">
    <property type="entry name" value="WxLIP_HBD"/>
    <property type="match status" value="1"/>
</dbReference>
<accession>A0ABT0I385</accession>
<protein>
    <submittedName>
        <fullName evidence="4">DUF916 and DUF3324 domain-containing protein</fullName>
    </submittedName>
</protein>
<evidence type="ECO:0000259" key="2">
    <source>
        <dbReference type="Pfam" id="PF06030"/>
    </source>
</evidence>
<keyword evidence="1" id="KW-0812">Transmembrane</keyword>
<feature type="transmembrane region" description="Helical" evidence="1">
    <location>
        <begin position="312"/>
        <end position="337"/>
    </location>
</feature>
<keyword evidence="1" id="KW-0472">Membrane</keyword>
<evidence type="ECO:0000313" key="4">
    <source>
        <dbReference type="EMBL" id="MCK8625178.1"/>
    </source>
</evidence>
<evidence type="ECO:0000256" key="1">
    <source>
        <dbReference type="SAM" id="Phobius"/>
    </source>
</evidence>